<evidence type="ECO:0000259" key="2">
    <source>
        <dbReference type="Pfam" id="PF16963"/>
    </source>
</evidence>
<evidence type="ECO:0000256" key="1">
    <source>
        <dbReference type="SAM" id="Phobius"/>
    </source>
</evidence>
<dbReference type="Proteomes" id="UP000260665">
    <property type="component" value="Unassembled WGS sequence"/>
</dbReference>
<sequence length="459" mass="50094">MKNYTSHLLQRAHVGLRSLNLQLTVISEVLMFGLLLPVLLLWWLPSGLVGAVWLTLVLVPLWLGLRFGLLAGSLVAGLTGLVIFAMGSFQANKKPEFPNVHLLVMLAVGMASGEMRDRWAHKAAQLQTLGQYCSTRLKQFTGAYQVLQISHAQLERRVVDSAGNLRQALQRLQQRSMGLQGGASLTDSGLGSWLLEIFADLGNVHAAALYEVNARGMLRHPAVARLGPAAELSMFDPMLREALSNARLTTVRTDPELSHGNVLALIPIADSQGRVHGVVAIFDMLFVNMQQQTFEVLAVLGQHLGDILSGRPHSVDEAQGWGSFSDTIRHQFSQADHAVFPVALVACTVTALERRDALAAHLCRGVRGLDQCWVMLDRQGRPVILKTMPLTDAAGVASHMARLEREMPGSSFGFVRHEWLLHESPSAEDVLVSVRQVCALDQFEPESPIGRASANGSNT</sequence>
<evidence type="ECO:0000313" key="3">
    <source>
        <dbReference type="EMBL" id="RFO94863.1"/>
    </source>
</evidence>
<dbReference type="Gene3D" id="3.30.450.40">
    <property type="match status" value="1"/>
</dbReference>
<feature type="transmembrane region" description="Helical" evidence="1">
    <location>
        <begin position="72"/>
        <end position="91"/>
    </location>
</feature>
<dbReference type="Pfam" id="PF16963">
    <property type="entry name" value="PelD_GGDEF"/>
    <property type="match status" value="1"/>
</dbReference>
<feature type="transmembrane region" description="Helical" evidence="1">
    <location>
        <begin position="48"/>
        <end position="65"/>
    </location>
</feature>
<dbReference type="AlphaFoldDB" id="A0A3E1R6K8"/>
<dbReference type="RefSeq" id="WP_117180192.1">
    <property type="nucleotide sequence ID" value="NZ_QFZK01000028.1"/>
</dbReference>
<protein>
    <recommendedName>
        <fullName evidence="2">PelD GGDEF domain-containing protein</fullName>
    </recommendedName>
</protein>
<dbReference type="Gene3D" id="3.30.70.2880">
    <property type="match status" value="1"/>
</dbReference>
<dbReference type="OrthoDB" id="5442761at2"/>
<proteinExistence type="predicted"/>
<feature type="transmembrane region" description="Helical" evidence="1">
    <location>
        <begin position="21"/>
        <end position="42"/>
    </location>
</feature>
<organism evidence="3 4">
    <name type="scientific">Rhodoferax lacus</name>
    <dbReference type="NCBI Taxonomy" id="2184758"/>
    <lineage>
        <taxon>Bacteria</taxon>
        <taxon>Pseudomonadati</taxon>
        <taxon>Pseudomonadota</taxon>
        <taxon>Betaproteobacteria</taxon>
        <taxon>Burkholderiales</taxon>
        <taxon>Comamonadaceae</taxon>
        <taxon>Rhodoferax</taxon>
    </lineage>
</organism>
<keyword evidence="4" id="KW-1185">Reference proteome</keyword>
<name>A0A3E1R6K8_9BURK</name>
<keyword evidence="1" id="KW-0812">Transmembrane</keyword>
<gene>
    <name evidence="3" type="ORF">DIC66_21240</name>
</gene>
<evidence type="ECO:0000313" key="4">
    <source>
        <dbReference type="Proteomes" id="UP000260665"/>
    </source>
</evidence>
<feature type="domain" description="PelD GGDEF" evidence="2">
    <location>
        <begin position="340"/>
        <end position="407"/>
    </location>
</feature>
<reference evidence="3 4" key="1">
    <citation type="submission" date="2018-05" db="EMBL/GenBank/DDBJ databases">
        <title>Rhodoferax soyangensis sp.nov., isolated from an oligotrophic freshwater lake.</title>
        <authorList>
            <person name="Park M."/>
        </authorList>
    </citation>
    <scope>NUCLEOTIDE SEQUENCE [LARGE SCALE GENOMIC DNA]</scope>
    <source>
        <strain evidence="3 4">IMCC26218</strain>
    </source>
</reference>
<keyword evidence="1" id="KW-1133">Transmembrane helix</keyword>
<dbReference type="InterPro" id="IPR029016">
    <property type="entry name" value="GAF-like_dom_sf"/>
</dbReference>
<accession>A0A3E1R6K8</accession>
<dbReference type="InterPro" id="IPR038367">
    <property type="entry name" value="PelD_GGDEF_sf"/>
</dbReference>
<keyword evidence="1" id="KW-0472">Membrane</keyword>
<comment type="caution">
    <text evidence="3">The sequence shown here is derived from an EMBL/GenBank/DDBJ whole genome shotgun (WGS) entry which is preliminary data.</text>
</comment>
<dbReference type="EMBL" id="QFZK01000028">
    <property type="protein sequence ID" value="RFO94863.1"/>
    <property type="molecule type" value="Genomic_DNA"/>
</dbReference>
<dbReference type="InterPro" id="IPR031583">
    <property type="entry name" value="PelD_GGDEF"/>
</dbReference>